<evidence type="ECO:0000313" key="1">
    <source>
        <dbReference type="EMBL" id="QHT73973.1"/>
    </source>
</evidence>
<dbReference type="EMBL" id="MN739835">
    <property type="protein sequence ID" value="QHT73973.1"/>
    <property type="molecule type" value="Genomic_DNA"/>
</dbReference>
<accession>A0A6C0H1M8</accession>
<sequence length="202" mass="24111">MNNTTESDKDKTERIQLISKLIEFKNYKIMSRSDTLLKSLKTYLNNDRMDRILPILIGECKISIRVIEWFVTNYCKKNNIAFIKKDKDNKDIYFNVYLNYKAQLKSFNKDLFDPFCRGEELINFPIKDNKYIVTNIPQLNFFKWALEFDILDFIDKNLDDIYKDMTENNSKAKKRTDNKRQELSECATKKLNQLNVKIKLSV</sequence>
<name>A0A6C0H1M8_9ZZZZ</name>
<organism evidence="1">
    <name type="scientific">viral metagenome</name>
    <dbReference type="NCBI Taxonomy" id="1070528"/>
    <lineage>
        <taxon>unclassified sequences</taxon>
        <taxon>metagenomes</taxon>
        <taxon>organismal metagenomes</taxon>
    </lineage>
</organism>
<proteinExistence type="predicted"/>
<protein>
    <submittedName>
        <fullName evidence="1">Uncharacterized protein</fullName>
    </submittedName>
</protein>
<dbReference type="AlphaFoldDB" id="A0A6C0H1M8"/>
<reference evidence="1" key="1">
    <citation type="journal article" date="2020" name="Nature">
        <title>Giant virus diversity and host interactions through global metagenomics.</title>
        <authorList>
            <person name="Schulz F."/>
            <person name="Roux S."/>
            <person name="Paez-Espino D."/>
            <person name="Jungbluth S."/>
            <person name="Walsh D.A."/>
            <person name="Denef V.J."/>
            <person name="McMahon K.D."/>
            <person name="Konstantinidis K.T."/>
            <person name="Eloe-Fadrosh E.A."/>
            <person name="Kyrpides N.C."/>
            <person name="Woyke T."/>
        </authorList>
    </citation>
    <scope>NUCLEOTIDE SEQUENCE</scope>
    <source>
        <strain evidence="1">GVMAG-M-3300023179-4</strain>
    </source>
</reference>
<dbReference type="Pfam" id="PF23827">
    <property type="entry name" value="DUF7197"/>
    <property type="match status" value="1"/>
</dbReference>
<dbReference type="InterPro" id="IPR055621">
    <property type="entry name" value="DUF7197"/>
</dbReference>